<feature type="region of interest" description="Disordered" evidence="6">
    <location>
        <begin position="557"/>
        <end position="576"/>
    </location>
</feature>
<feature type="compositionally biased region" description="Gly residues" evidence="6">
    <location>
        <begin position="505"/>
        <end position="521"/>
    </location>
</feature>
<dbReference type="GO" id="GO:0005634">
    <property type="term" value="C:nucleus"/>
    <property type="evidence" value="ECO:0007669"/>
    <property type="project" value="UniProtKB-SubCell"/>
</dbReference>
<keyword evidence="2" id="KW-0805">Transcription regulation</keyword>
<feature type="compositionally biased region" description="Basic and acidic residues" evidence="6">
    <location>
        <begin position="1"/>
        <end position="11"/>
    </location>
</feature>
<dbReference type="Proteomes" id="UP000594261">
    <property type="component" value="Chromosome 4"/>
</dbReference>
<evidence type="ECO:0000256" key="2">
    <source>
        <dbReference type="ARBA" id="ARBA00023015"/>
    </source>
</evidence>
<dbReference type="InterPro" id="IPR003340">
    <property type="entry name" value="B3_DNA-bd"/>
</dbReference>
<protein>
    <recommendedName>
        <fullName evidence="7">TF-B3 domain-containing protein</fullName>
    </recommendedName>
</protein>
<comment type="subcellular location">
    <subcellularLocation>
        <location evidence="1">Nucleus</location>
    </subcellularLocation>
</comment>
<feature type="domain" description="TF-B3" evidence="7">
    <location>
        <begin position="726"/>
        <end position="819"/>
    </location>
</feature>
<keyword evidence="9" id="KW-1185">Reference proteome</keyword>
<dbReference type="PANTHER" id="PTHR46033">
    <property type="entry name" value="PROTEIN MAIN-LIKE 2"/>
    <property type="match status" value="1"/>
</dbReference>
<dbReference type="InterPro" id="IPR046796">
    <property type="entry name" value="Transposase_32_dom"/>
</dbReference>
<dbReference type="InterPro" id="IPR015300">
    <property type="entry name" value="DNA-bd_pseudobarrel_sf"/>
</dbReference>
<proteinExistence type="predicted"/>
<dbReference type="SUPFAM" id="SSF101936">
    <property type="entry name" value="DNA-binding pseudobarrel domain"/>
    <property type="match status" value="2"/>
</dbReference>
<dbReference type="PANTHER" id="PTHR46033:SF8">
    <property type="entry name" value="PROTEIN MAINTENANCE OF MERISTEMS-LIKE"/>
    <property type="match status" value="1"/>
</dbReference>
<dbReference type="SMART" id="SM01019">
    <property type="entry name" value="B3"/>
    <property type="match status" value="2"/>
</dbReference>
<dbReference type="InterPro" id="IPR044824">
    <property type="entry name" value="MAIN-like"/>
</dbReference>
<evidence type="ECO:0000313" key="8">
    <source>
        <dbReference type="EnsemblPlants" id="QL04p015528:mrna"/>
    </source>
</evidence>
<dbReference type="Pfam" id="PF02362">
    <property type="entry name" value="B3"/>
    <property type="match status" value="2"/>
</dbReference>
<feature type="region of interest" description="Disordered" evidence="6">
    <location>
        <begin position="501"/>
        <end position="540"/>
    </location>
</feature>
<name>A0A7N2LCN6_QUELO</name>
<accession>A0A7N2LCN6</accession>
<feature type="compositionally biased region" description="Polar residues" evidence="6">
    <location>
        <begin position="16"/>
        <end position="27"/>
    </location>
</feature>
<dbReference type="Pfam" id="PF20167">
    <property type="entry name" value="Transposase_32"/>
    <property type="match status" value="1"/>
</dbReference>
<feature type="region of interest" description="Disordered" evidence="6">
    <location>
        <begin position="1301"/>
        <end position="1324"/>
    </location>
</feature>
<evidence type="ECO:0000256" key="4">
    <source>
        <dbReference type="ARBA" id="ARBA00023163"/>
    </source>
</evidence>
<reference evidence="8" key="2">
    <citation type="submission" date="2021-01" db="UniProtKB">
        <authorList>
            <consortium name="EnsemblPlants"/>
        </authorList>
    </citation>
    <scope>IDENTIFICATION</scope>
</reference>
<dbReference type="CDD" id="cd10017">
    <property type="entry name" value="B3_DNA"/>
    <property type="match status" value="2"/>
</dbReference>
<dbReference type="InterPro" id="IPR019557">
    <property type="entry name" value="AminoTfrase-like_pln_mobile"/>
</dbReference>
<keyword evidence="5" id="KW-0539">Nucleus</keyword>
<evidence type="ECO:0000256" key="1">
    <source>
        <dbReference type="ARBA" id="ARBA00004123"/>
    </source>
</evidence>
<dbReference type="Gramene" id="QL04p015528:mrna">
    <property type="protein sequence ID" value="QL04p015528:mrna"/>
    <property type="gene ID" value="QL04p015528"/>
</dbReference>
<evidence type="ECO:0000256" key="5">
    <source>
        <dbReference type="ARBA" id="ARBA00023242"/>
    </source>
</evidence>
<dbReference type="Gene3D" id="2.40.330.10">
    <property type="entry name" value="DNA-binding pseudobarrel domain"/>
    <property type="match status" value="2"/>
</dbReference>
<evidence type="ECO:0000259" key="7">
    <source>
        <dbReference type="PROSITE" id="PS50863"/>
    </source>
</evidence>
<dbReference type="Pfam" id="PF10536">
    <property type="entry name" value="PMD"/>
    <property type="match status" value="1"/>
</dbReference>
<feature type="region of interest" description="Disordered" evidence="6">
    <location>
        <begin position="1"/>
        <end position="27"/>
    </location>
</feature>
<dbReference type="EnsemblPlants" id="QL04p015528:mrna">
    <property type="protein sequence ID" value="QL04p015528:mrna"/>
    <property type="gene ID" value="QL04p015528"/>
</dbReference>
<dbReference type="PROSITE" id="PS50863">
    <property type="entry name" value="B3"/>
    <property type="match status" value="2"/>
</dbReference>
<dbReference type="GO" id="GO:0003677">
    <property type="term" value="F:DNA binding"/>
    <property type="evidence" value="ECO:0007669"/>
    <property type="project" value="UniProtKB-KW"/>
</dbReference>
<dbReference type="GO" id="GO:0010073">
    <property type="term" value="P:meristem maintenance"/>
    <property type="evidence" value="ECO:0007669"/>
    <property type="project" value="InterPro"/>
</dbReference>
<feature type="domain" description="TF-B3" evidence="7">
    <location>
        <begin position="886"/>
        <end position="994"/>
    </location>
</feature>
<dbReference type="InParanoid" id="A0A7N2LCN6"/>
<evidence type="ECO:0000313" key="9">
    <source>
        <dbReference type="Proteomes" id="UP000594261"/>
    </source>
</evidence>
<keyword evidence="3" id="KW-0238">DNA-binding</keyword>
<keyword evidence="4" id="KW-0804">Transcription</keyword>
<sequence length="1398" mass="156605">MQALDRVRPGPDVDTQLAQQPNHRSSPLWSCAADEEVPGMIKVRRRKCVLPQGGLDPCIMQHIDAAGLNGLFKVPDMEVDHALITALVERWRPETHTFHLPHGEMGITLQDMEVMLGLPVDGLPVTGKTDYIWNELCEQLLGHKPPPPIPNSNKSILAGARIRYTWLDAQFADPLVADAADEVVQQHACYHLLVRMGALLFMDRSADRVSLLPLQLLNPVSNARRYSWGSAALAWLYRQLCGASKKDAMQIGGALLLVQLWAYSRLTQLCPVVRPPLPPVHSGPLAIRWSGPKCTAEHATHVLAAYRASLATVRAEQIVWEPYTHTLGSLPAYCTAGQHIWRAEVPLIFFWIVEWHHPERVLRQFGMKQPVPSVVDTSTTLHKISLQGKWEKNWEVEHDPFIRQWANRVNVVRGSDLLDDDDTYLVEYMMWYNRHTRRYITPDSAYWELMVRTMIRSIQRCDEGSDMHTDLTFTLELVEELGRLKLANALAEAVDIDTQAAVRGGQRGGSRGGGHRGGGQAGRSRTTESAPIYEEGNEEGVEEAWLGTDWVLSDDDGRTPRCTPGDGAGPSHTVDHQGTVPAHTTSHGASTDFEGPPRMSPLVFSGSAHDGGCIFVPTPGMPTPPLVHVDPTMSAPSQTPHGEAVQIEQIPAEDIEPVEALRRSRRPRAHAPDCGTGDGMYFVYTSHLLELLVLFNFFSAKVWRTRKMASQWRRDNDDGPADRSPHFFKIILPNAVQEGKLRIPDKFVQKFGVDLSDMAFLSIPNGRKWKVKLTRNAGGVWFQNGWSEFASSHGVAVGHLLVFKYVGNSQFHVLIFDATATEIDYTLDDELQVHRIEDDESDDSSIEIIKHFYRGEGSGSAHPKKDGGVAKNLVIANAFKSENPLFTVIMRPSYVNGKDRASLPQDIINYLPRDGFTKDYTKASILPVKLQIVDRVWPVKLYIYERRGGSSCVVSAGWSAFVRENSLQVEDVCVFELIMRDELAAVRNYIFDCSRFIRLEPTISRANSSRILHTDRVCTTDHRLVMGPKRTKRGKCKAASEPEVVFDQVRFLTPENEQTFETLIKRRRIWGERQINLQELHPFVRENLQSRHWLSLCTNIQPPPADLIREFYSNLSVHEDLGGHKVTSSIRGVPFTITREHVSKALDVPIICTPTYPNSMSPRIDDVMDVLCGQSNNRDSGRSISSSELTELNYIFFRIACHNIFPISHIHTIPVDRCILLYALVTNSSICFPSLFIETIVKVRRSKYKRHALFFPVLIHRVLKYLGLKNFPSHELVHIQAPIGAKFLKQRTAQKKVVDLSVGPSNRPRVPSTTGDVQDEDMHGDPTSVVAEDGDVDTVDAAHTCPLPPSLHAMMETIMTTQAAHGQLLHGLLAEVGAMRADLPHYTRPVPPSTPSDS</sequence>
<reference evidence="8 9" key="1">
    <citation type="journal article" date="2016" name="G3 (Bethesda)">
        <title>First Draft Assembly and Annotation of the Genome of a California Endemic Oak Quercus lobata Nee (Fagaceae).</title>
        <authorList>
            <person name="Sork V.L."/>
            <person name="Fitz-Gibbon S.T."/>
            <person name="Puiu D."/>
            <person name="Crepeau M."/>
            <person name="Gugger P.F."/>
            <person name="Sherman R."/>
            <person name="Stevens K."/>
            <person name="Langley C.H."/>
            <person name="Pellegrini M."/>
            <person name="Salzberg S.L."/>
        </authorList>
    </citation>
    <scope>NUCLEOTIDE SEQUENCE [LARGE SCALE GENOMIC DNA]</scope>
    <source>
        <strain evidence="8 9">cv. SW786</strain>
    </source>
</reference>
<evidence type="ECO:0000256" key="3">
    <source>
        <dbReference type="ARBA" id="ARBA00023125"/>
    </source>
</evidence>
<organism evidence="8 9">
    <name type="scientific">Quercus lobata</name>
    <name type="common">Valley oak</name>
    <dbReference type="NCBI Taxonomy" id="97700"/>
    <lineage>
        <taxon>Eukaryota</taxon>
        <taxon>Viridiplantae</taxon>
        <taxon>Streptophyta</taxon>
        <taxon>Embryophyta</taxon>
        <taxon>Tracheophyta</taxon>
        <taxon>Spermatophyta</taxon>
        <taxon>Magnoliopsida</taxon>
        <taxon>eudicotyledons</taxon>
        <taxon>Gunneridae</taxon>
        <taxon>Pentapetalae</taxon>
        <taxon>rosids</taxon>
        <taxon>fabids</taxon>
        <taxon>Fagales</taxon>
        <taxon>Fagaceae</taxon>
        <taxon>Quercus</taxon>
    </lineage>
</organism>
<dbReference type="EMBL" id="LRBV02000004">
    <property type="status" value="NOT_ANNOTATED_CDS"/>
    <property type="molecule type" value="Genomic_DNA"/>
</dbReference>
<evidence type="ECO:0000256" key="6">
    <source>
        <dbReference type="SAM" id="MobiDB-lite"/>
    </source>
</evidence>